<dbReference type="Pfam" id="PF03847">
    <property type="entry name" value="TFIID_20kDa"/>
    <property type="match status" value="1"/>
</dbReference>
<dbReference type="CDD" id="cd17917">
    <property type="entry name" value="DEXHc_RHA-like"/>
    <property type="match status" value="1"/>
</dbReference>
<dbReference type="PANTHER" id="PTHR18934">
    <property type="entry name" value="ATP-DEPENDENT RNA HELICASE"/>
    <property type="match status" value="1"/>
</dbReference>
<feature type="compositionally biased region" description="Low complexity" evidence="11">
    <location>
        <begin position="2264"/>
        <end position="2288"/>
    </location>
</feature>
<dbReference type="InterPro" id="IPR014001">
    <property type="entry name" value="Helicase_ATP-bd"/>
</dbReference>
<evidence type="ECO:0000256" key="12">
    <source>
        <dbReference type="SAM" id="Phobius"/>
    </source>
</evidence>
<dbReference type="Pfam" id="PF24899">
    <property type="entry name" value="UBA_DHX29"/>
    <property type="match status" value="1"/>
</dbReference>
<dbReference type="InterPro" id="IPR056328">
    <property type="entry name" value="DSRM_DHX29"/>
</dbReference>
<keyword evidence="4 12" id="KW-0812">Transmembrane</keyword>
<feature type="transmembrane region" description="Helical" evidence="12">
    <location>
        <begin position="1856"/>
        <end position="1875"/>
    </location>
</feature>
<dbReference type="InterPro" id="IPR059023">
    <property type="entry name" value="RNA_hel_CTD"/>
</dbReference>
<dbReference type="Pfam" id="PF24385">
    <property type="entry name" value="DSRM_DHX29"/>
    <property type="match status" value="1"/>
</dbReference>
<evidence type="ECO:0000259" key="13">
    <source>
        <dbReference type="PROSITE" id="PS50908"/>
    </source>
</evidence>
<protein>
    <submittedName>
        <fullName evidence="16">Uncharacterized protein</fullName>
    </submittedName>
</protein>
<feature type="domain" description="Helicase ATP-binding" evidence="14">
    <location>
        <begin position="604"/>
        <end position="779"/>
    </location>
</feature>
<keyword evidence="10 12" id="KW-0472">Membrane</keyword>
<sequence length="2717" mass="300940">MAKKKATPPPPEPKGKKNQKGKAVEPPPVKGKKSKSSTPEVTNEDPQKPQRGLAIGDNFGWTGKLPATLLFEFAQKQKWNKVIMDMKKTPKGFIGIANLSWENPKTKEVIHVRMMPDTSILPPRETTNEARHFAATYAMHRINYVKNLRMVLPIIFRDYWSDLEKQRQEVLKRSKAEHDRIYNANPFQVVLDDKANAEKKAKEREAKANSEAKINAPKASISIGTPKVSKDKKQENRISKPRSTVNLPSFPRKAWENAPFIDFPIDVRTSVERQIRDHISWVEDEEDASESDKLRSQWRTDLTGLGFRQSHVNEALSYTHSFTDALEWLLFHIPDDDLPVFFAKRDEDSSVSLKISKDIQTEYVLQRLAQSGCDKDDIMETYQECEGNEVETAIRLCYNSIEYSSDATPDPNALSTWVEELESIDMIGSNEVKFADQEKRTVTLSLNVEGVEQGMLSVKLFMPEAYPNALPGVQIVINNSSFKLANYIKLAIVRQLLGHVLEGRLLGECFIYFMIEWLESNIGKVIQNPGPLSATSAAQATGESSLSQKKKKKRYSNREQLVLTEDDLKEIQNAYQRKSTSAELKRSIGDRSKLPAWQKKDQLVEVINSNKVTLVTGETGSGKSTQIVQFILDDLSAKGNFKSTIICTQPRRISTIGLADRISEERISAVGKEVGYVIRGENKTCKTTRLSFVTTGVLLRMLQSFLSNDKASEASIFDRLEYIFIDEVHERSVDSDFLLIILKRIMNKFPNLKIVLMSATINTESFVKFFPTKVNHIHIEGRTFPIEDHYLDAVLSDLDYSVTNYYGEVIKPKADSHYFKTGTANYDLVAKLSVMVDKRLSDERNTGSILIFLPGIMEINKCIRKIEDEYTSKGLDCWCLPLHSTLSSKDQTRVFKKAPNGKRKIVVSTNIAETSITIPDCVVVIDSGRSKSVFFDPQANVSKLVESWCSRAEMSQRRGRSGRIQNGTCYHLYTKDTFDSVLAQPVPEIKRVRLDNLYLVVKAMGIKKVDEFLNSGLDPPDVSAIKKTRAMLEEIGALQIAGTNETLTHLGKYLSFVPTDLQSGKILILGCIFSCVEICLTLAAVSSTGSPFINSIEKGDEIRRAKARIGRNQGDFIASALAYHEYADLQGNEKKKYIAANNLSYMTLQDIQSNRTQYLSTLKEIGFLPFNYQKDKPEGKFLNRNSENFDIVRAIITGSYTPQLSRVQLPDPKFAQTLAGAVEIDPDAKKTKFWIRNEKYIEETTTGGEVKELPASRVFIHPSSVLFSNSATGAAIPNLEDLTLEDGSLDMQKAREQFDMTPSVQSSSRSVHKSPFVVYNSSNFTSKHYLREITPTSTITALLFGGDISYDISSSASASRKCPGIILDRWQPIRTWCKNGVLIKRLRLLLDKVIDNKLSNPSFEQQRNADEEIIDVVRKVLTVDTRQRMASKSGSTRDEEQGLLSSSNNYNSTNEIVKSDSDPESIDADLEDLPKEVRETVPLTDDPSIPVLTFRYFVLSTIFIVPGAFIDTINSFRTTSAVYSIFFVQIASHWAGKWMAKALPRRDVRIGSFSFSLNPGPWSIKETALVTITAKSGATGNLATNALALSELFFHKEVPMTAAMPFMWAIVFIGYSYAAIAKRVVSYDPRFPWPQTLMQTALLQSQDKADNRNNTKRMKVFFWCAGSLCVWQMFPEYLFPMTSSLAILCWAAPHDHVLNFIGSGMGGMGFLNFTLDWANVTSEVMLYPYWVQVVQFIAFICGAWVLLPLAKWSSLFTFKHGLMSNRLFTLDGNLYPTEKLMTPNGGFNQTAYEYYGPVNLGAQRAWNMFFDYGAYLSGVVWVVVFGWSRLRSSIRSGGVFRDRLNKLHAAYEEVPVSWYVILFIISIASLLYVAASGYMFMPFWTCVIALIIGSIIVTPLMWLYALSNFQLPIGTFNELFYGYLVQDLPSKHPAGAAFFGCVAGNAWYRSQFHLESMKLGFYNHIPPKYVFLSQIYGELIGVPINYFSLRWVLASKWDYLVGKLTDPLHQWTAQTVITYHTNAIQYVILGPRRLFANYPLLPLGFLVGLIAPIIVFLLHRKYPNSIFKFQLWNTTVFFSTMSHFYGNLSTGYLSKFMGGTVTMFYAYRYKHNVWKTYNYVVAAALDTGFNLAVTIIFILLSLGISAPVCQPPAQGNPQQGTNGGPGQQISPAQATKLLAVLKESLEKAKTSTDQATQQACYRKAEQIRQVLMNYQRQQRRGQEQGQNAGTSAQGGQGQTGAGGANFAGNAQMGQQRPQGQTYPQAQASGMGQNQQAQQVAGQQMRPQGNAGSPPVAGAGAQGARPGTIPSSQVTPERYQQVRQRISEVERKIQSLEAEKRGDLPAEKRAQIDNQLTEWRNKYAQFQKFANIIRSQLVEQARNASNQGAASAGNLGTAGTPAASSAGLNLQGSASSPSVPSAAAAAAAAQNSAQRASVTQPAMGAAGSPPINRAGSPGSVGKATSGSPVPVPGATPGAPGGPNAQGVASGAGTPAPQNAAAAANAKGRSTSPPPSSKEPSVPGVNLSGITKPSVPSMPISNTINVKPPAPVTLKPGANNVRPTLTGGGASGLGQIMGTPAVMRMPTYDMATTSAAALTDNGGRVLTKRKLSELINTIGADEGDGRTTIDGDVEELLLDLADEFVSSVTTFACRLAKHRKTDSVDVRDVQLHLERNWNIRIPGYAMDEIRSMRKWQPSSSYNQKVSGVEIAKAINGNMN</sequence>
<evidence type="ECO:0000256" key="6">
    <source>
        <dbReference type="ARBA" id="ARBA00022801"/>
    </source>
</evidence>
<dbReference type="Pfam" id="PF00270">
    <property type="entry name" value="DEAD"/>
    <property type="match status" value="1"/>
</dbReference>
<dbReference type="SMART" id="SM00487">
    <property type="entry name" value="DEXDc"/>
    <property type="match status" value="1"/>
</dbReference>
<keyword evidence="17" id="KW-1185">Reference proteome</keyword>
<feature type="region of interest" description="Disordered" evidence="11">
    <location>
        <begin position="2396"/>
        <end position="2417"/>
    </location>
</feature>
<evidence type="ECO:0000313" key="16">
    <source>
        <dbReference type="EMBL" id="QWU86809.1"/>
    </source>
</evidence>
<feature type="domain" description="RWD" evidence="13">
    <location>
        <begin position="419"/>
        <end position="525"/>
    </location>
</feature>
<dbReference type="Pfam" id="PF21010">
    <property type="entry name" value="HA2_C"/>
    <property type="match status" value="1"/>
</dbReference>
<dbReference type="EMBL" id="CP076661">
    <property type="protein sequence ID" value="QWU86809.1"/>
    <property type="molecule type" value="Genomic_DNA"/>
</dbReference>
<dbReference type="PANTHER" id="PTHR18934:SF267">
    <property type="entry name" value="ATP-DEPENDENT RNA HELICASE YLR419W-RELATED"/>
    <property type="match status" value="1"/>
</dbReference>
<evidence type="ECO:0000256" key="2">
    <source>
        <dbReference type="ARBA" id="ARBA00008807"/>
    </source>
</evidence>
<evidence type="ECO:0000256" key="8">
    <source>
        <dbReference type="ARBA" id="ARBA00022840"/>
    </source>
</evidence>
<feature type="compositionally biased region" description="Low complexity" evidence="11">
    <location>
        <begin position="2465"/>
        <end position="2504"/>
    </location>
</feature>
<evidence type="ECO:0000256" key="3">
    <source>
        <dbReference type="ARBA" id="ARBA00022448"/>
    </source>
</evidence>
<proteinExistence type="inferred from homology"/>
<evidence type="ECO:0000256" key="5">
    <source>
        <dbReference type="ARBA" id="ARBA00022741"/>
    </source>
</evidence>
<dbReference type="Pfam" id="PF00271">
    <property type="entry name" value="Helicase_C"/>
    <property type="match status" value="1"/>
</dbReference>
<feature type="region of interest" description="Disordered" evidence="11">
    <location>
        <begin position="1"/>
        <end position="57"/>
    </location>
</feature>
<dbReference type="InterPro" id="IPR003228">
    <property type="entry name" value="TFIID_TAF12_dom"/>
</dbReference>
<feature type="transmembrane region" description="Helical" evidence="12">
    <location>
        <begin position="1660"/>
        <end position="1678"/>
    </location>
</feature>
<dbReference type="InterPro" id="IPR001650">
    <property type="entry name" value="Helicase_C-like"/>
</dbReference>
<dbReference type="PROSITE" id="PS50908">
    <property type="entry name" value="RWD"/>
    <property type="match status" value="1"/>
</dbReference>
<evidence type="ECO:0000313" key="17">
    <source>
        <dbReference type="Proteomes" id="UP000825434"/>
    </source>
</evidence>
<feature type="transmembrane region" description="Helical" evidence="12">
    <location>
        <begin position="2119"/>
        <end position="2144"/>
    </location>
</feature>
<feature type="region of interest" description="Disordered" evidence="11">
    <location>
        <begin position="2215"/>
        <end position="2324"/>
    </location>
</feature>
<dbReference type="InterPro" id="IPR011545">
    <property type="entry name" value="DEAD/DEAH_box_helicase_dom"/>
</dbReference>
<dbReference type="InterPro" id="IPR027417">
    <property type="entry name" value="P-loop_NTPase"/>
</dbReference>
<dbReference type="InterPro" id="IPR016135">
    <property type="entry name" value="UBQ-conjugating_enzyme/RWD"/>
</dbReference>
<feature type="domain" description="Helicase C-terminal" evidence="15">
    <location>
        <begin position="835"/>
        <end position="1005"/>
    </location>
</feature>
<dbReference type="SMART" id="SM00847">
    <property type="entry name" value="HA2"/>
    <property type="match status" value="1"/>
</dbReference>
<dbReference type="SUPFAM" id="SSF54495">
    <property type="entry name" value="UBC-like"/>
    <property type="match status" value="1"/>
</dbReference>
<feature type="transmembrane region" description="Helical" evidence="12">
    <location>
        <begin position="1882"/>
        <end position="1905"/>
    </location>
</feature>
<evidence type="ECO:0000256" key="7">
    <source>
        <dbReference type="ARBA" id="ARBA00022806"/>
    </source>
</evidence>
<evidence type="ECO:0000259" key="14">
    <source>
        <dbReference type="PROSITE" id="PS51192"/>
    </source>
</evidence>
<feature type="region of interest" description="Disordered" evidence="11">
    <location>
        <begin position="533"/>
        <end position="554"/>
    </location>
</feature>
<dbReference type="NCBIfam" id="TIGR00728">
    <property type="entry name" value="OPT_sfam"/>
    <property type="match status" value="1"/>
</dbReference>
<dbReference type="PROSITE" id="PS51194">
    <property type="entry name" value="HELICASE_CTER"/>
    <property type="match status" value="1"/>
</dbReference>
<feature type="compositionally biased region" description="Low complexity" evidence="11">
    <location>
        <begin position="2246"/>
        <end position="2255"/>
    </location>
</feature>
<feature type="transmembrane region" description="Helical" evidence="12">
    <location>
        <begin position="2066"/>
        <end position="2085"/>
    </location>
</feature>
<dbReference type="InterPro" id="IPR056890">
    <property type="entry name" value="UBA_DHX29-like"/>
</dbReference>
<feature type="region of interest" description="Disordered" evidence="11">
    <location>
        <begin position="1428"/>
        <end position="1465"/>
    </location>
</feature>
<name>A0ABX8I0W3_9ASCO</name>
<keyword evidence="9 12" id="KW-1133">Transmembrane helix</keyword>
<keyword evidence="7" id="KW-0347">Helicase</keyword>
<dbReference type="SUPFAM" id="SSF47113">
    <property type="entry name" value="Histone-fold"/>
    <property type="match status" value="1"/>
</dbReference>
<evidence type="ECO:0000256" key="9">
    <source>
        <dbReference type="ARBA" id="ARBA00022989"/>
    </source>
</evidence>
<dbReference type="SUPFAM" id="SSF52540">
    <property type="entry name" value="P-loop containing nucleoside triphosphate hydrolases"/>
    <property type="match status" value="1"/>
</dbReference>
<feature type="transmembrane region" description="Helical" evidence="12">
    <location>
        <begin position="1729"/>
        <end position="1750"/>
    </location>
</feature>
<keyword evidence="5" id="KW-0547">Nucleotide-binding</keyword>
<keyword evidence="3" id="KW-0813">Transport</keyword>
<dbReference type="InterPro" id="IPR009072">
    <property type="entry name" value="Histone-fold"/>
</dbReference>
<dbReference type="CDD" id="cd23827">
    <property type="entry name" value="RWD_YLR419W-like"/>
    <property type="match status" value="1"/>
</dbReference>
<feature type="compositionally biased region" description="Polar residues" evidence="11">
    <location>
        <begin position="533"/>
        <end position="547"/>
    </location>
</feature>
<feature type="compositionally biased region" description="Low complexity" evidence="11">
    <location>
        <begin position="1445"/>
        <end position="1454"/>
    </location>
</feature>
<evidence type="ECO:0000256" key="1">
    <source>
        <dbReference type="ARBA" id="ARBA00004141"/>
    </source>
</evidence>
<feature type="region of interest" description="Disordered" evidence="11">
    <location>
        <begin position="223"/>
        <end position="243"/>
    </location>
</feature>
<dbReference type="CDD" id="cd18791">
    <property type="entry name" value="SF2_C_RHA"/>
    <property type="match status" value="1"/>
</dbReference>
<reference evidence="16 17" key="1">
    <citation type="submission" date="2021-06" db="EMBL/GenBank/DDBJ databases">
        <title>Candida outbreak in Lebanon.</title>
        <authorList>
            <person name="Finianos M."/>
        </authorList>
    </citation>
    <scope>NUCLEOTIDE SEQUENCE [LARGE SCALE GENOMIC DNA]</scope>
    <source>
        <strain evidence="16">CA3LBN</strain>
    </source>
</reference>
<evidence type="ECO:0000259" key="15">
    <source>
        <dbReference type="PROSITE" id="PS51194"/>
    </source>
</evidence>
<dbReference type="Gene3D" id="3.40.50.300">
    <property type="entry name" value="P-loop containing nucleotide triphosphate hydrolases"/>
    <property type="match status" value="2"/>
</dbReference>
<feature type="transmembrane region" description="Helical" evidence="12">
    <location>
        <begin position="2040"/>
        <end position="2059"/>
    </location>
</feature>
<feature type="compositionally biased region" description="Basic and acidic residues" evidence="11">
    <location>
        <begin position="228"/>
        <end position="238"/>
    </location>
</feature>
<dbReference type="PROSITE" id="PS51192">
    <property type="entry name" value="HELICASE_ATP_BIND_1"/>
    <property type="match status" value="1"/>
</dbReference>
<dbReference type="Gene3D" id="1.20.120.1080">
    <property type="match status" value="1"/>
</dbReference>
<dbReference type="Pfam" id="PF03169">
    <property type="entry name" value="OPT"/>
    <property type="match status" value="1"/>
</dbReference>
<dbReference type="Gene3D" id="1.10.20.10">
    <property type="entry name" value="Histone, subunit A"/>
    <property type="match status" value="1"/>
</dbReference>
<gene>
    <name evidence="16" type="ORF">CA3LBN_001027</name>
</gene>
<keyword evidence="8" id="KW-0067">ATP-binding</keyword>
<accession>A0ABX8I0W3</accession>
<evidence type="ECO:0000256" key="4">
    <source>
        <dbReference type="ARBA" id="ARBA00022692"/>
    </source>
</evidence>
<dbReference type="InterPro" id="IPR006575">
    <property type="entry name" value="RWD_dom"/>
</dbReference>
<dbReference type="SMART" id="SM00490">
    <property type="entry name" value="HELICc"/>
    <property type="match status" value="1"/>
</dbReference>
<feature type="compositionally biased region" description="Gly residues" evidence="11">
    <location>
        <begin position="2232"/>
        <end position="2245"/>
    </location>
</feature>
<organism evidence="16 17">
    <name type="scientific">Candidozyma haemuli</name>
    <dbReference type="NCBI Taxonomy" id="45357"/>
    <lineage>
        <taxon>Eukaryota</taxon>
        <taxon>Fungi</taxon>
        <taxon>Dikarya</taxon>
        <taxon>Ascomycota</taxon>
        <taxon>Saccharomycotina</taxon>
        <taxon>Pichiomycetes</taxon>
        <taxon>Metschnikowiaceae</taxon>
        <taxon>Candidozyma</taxon>
    </lineage>
</organism>
<dbReference type="Pfam" id="PF26026">
    <property type="entry name" value="RNA_hel_CTD"/>
    <property type="match status" value="1"/>
</dbReference>
<keyword evidence="6" id="KW-0378">Hydrolase</keyword>
<feature type="transmembrane region" description="Helical" evidence="12">
    <location>
        <begin position="1809"/>
        <end position="1827"/>
    </location>
</feature>
<dbReference type="CDD" id="cd07981">
    <property type="entry name" value="HFD_TAF12"/>
    <property type="match status" value="1"/>
</dbReference>
<evidence type="ECO:0000256" key="11">
    <source>
        <dbReference type="SAM" id="MobiDB-lite"/>
    </source>
</evidence>
<feature type="transmembrane region" description="Helical" evidence="12">
    <location>
        <begin position="1602"/>
        <end position="1620"/>
    </location>
</feature>
<dbReference type="InterPro" id="IPR007502">
    <property type="entry name" value="Helicase-assoc_dom"/>
</dbReference>
<dbReference type="Proteomes" id="UP000825434">
    <property type="component" value="Chromosome 1"/>
</dbReference>
<comment type="subcellular location">
    <subcellularLocation>
        <location evidence="1">Membrane</location>
        <topology evidence="1">Multi-pass membrane protein</topology>
    </subcellularLocation>
</comment>
<dbReference type="Pfam" id="PF05773">
    <property type="entry name" value="RWD"/>
    <property type="match status" value="1"/>
</dbReference>
<comment type="similarity">
    <text evidence="2">Belongs to the oligopeptide OPT transporter family.</text>
</comment>
<evidence type="ECO:0000256" key="10">
    <source>
        <dbReference type="ARBA" id="ARBA00023136"/>
    </source>
</evidence>
<feature type="region of interest" description="Disordered" evidence="11">
    <location>
        <begin position="2435"/>
        <end position="2539"/>
    </location>
</feature>
<dbReference type="InterPro" id="IPR004813">
    <property type="entry name" value="OPT"/>
</dbReference>